<proteinExistence type="predicted"/>
<feature type="non-terminal residue" evidence="2">
    <location>
        <position position="1"/>
    </location>
</feature>
<gene>
    <name evidence="2" type="ORF">MSPICULIGERA_LOCUS24201</name>
</gene>
<feature type="compositionally biased region" description="Basic residues" evidence="1">
    <location>
        <begin position="171"/>
        <end position="189"/>
    </location>
</feature>
<dbReference type="EMBL" id="CATQJA010002707">
    <property type="protein sequence ID" value="CAJ0586194.1"/>
    <property type="molecule type" value="Genomic_DNA"/>
</dbReference>
<sequence length="315" mass="34756">MPRLQLPEEGCQSPDELPTNRCSGGLPSTQRLVRRVLRHEFRHMEKVLDGLGTPGNKIRVEETAGNLSCMELLVYEGELGPDRDLMLGPAKASAYSPTTRCTLNSRSSKSTPTPRSLMSTPPSSQMSLMSATQKMSLAEETNNNNNMDSNSSSTASTTSSNTTTNNSNNKPKSKRATAKSPKSPKKNKKAAAPVDVEATQEDGGAEEKEKEQEKSLKSETSIPVVPDDPEKEYVPPLLPVETIPQKPPGSSHEVRHSIERKKHKRGVRVNIDVSRRWFANPDDKAFKGLHMVIDCPNYEPTRIQVNGVWKKVVDE</sequence>
<feature type="compositionally biased region" description="Basic and acidic residues" evidence="1">
    <location>
        <begin position="205"/>
        <end position="217"/>
    </location>
</feature>
<name>A0AA36DEF0_9BILA</name>
<organism evidence="2 3">
    <name type="scientific">Mesorhabditis spiculigera</name>
    <dbReference type="NCBI Taxonomy" id="96644"/>
    <lineage>
        <taxon>Eukaryota</taxon>
        <taxon>Metazoa</taxon>
        <taxon>Ecdysozoa</taxon>
        <taxon>Nematoda</taxon>
        <taxon>Chromadorea</taxon>
        <taxon>Rhabditida</taxon>
        <taxon>Rhabditina</taxon>
        <taxon>Rhabditomorpha</taxon>
        <taxon>Rhabditoidea</taxon>
        <taxon>Rhabditidae</taxon>
        <taxon>Mesorhabditinae</taxon>
        <taxon>Mesorhabditis</taxon>
    </lineage>
</organism>
<feature type="region of interest" description="Disordered" evidence="1">
    <location>
        <begin position="91"/>
        <end position="264"/>
    </location>
</feature>
<evidence type="ECO:0000313" key="2">
    <source>
        <dbReference type="EMBL" id="CAJ0586194.1"/>
    </source>
</evidence>
<evidence type="ECO:0000313" key="3">
    <source>
        <dbReference type="Proteomes" id="UP001177023"/>
    </source>
</evidence>
<reference evidence="2" key="1">
    <citation type="submission" date="2023-06" db="EMBL/GenBank/DDBJ databases">
        <authorList>
            <person name="Delattre M."/>
        </authorList>
    </citation>
    <scope>NUCLEOTIDE SEQUENCE</scope>
    <source>
        <strain evidence="2">AF72</strain>
    </source>
</reference>
<feature type="compositionally biased region" description="Low complexity" evidence="1">
    <location>
        <begin position="105"/>
        <end position="116"/>
    </location>
</feature>
<accession>A0AA36DEF0</accession>
<dbReference type="AlphaFoldDB" id="A0AA36DEF0"/>
<feature type="compositionally biased region" description="Polar residues" evidence="1">
    <location>
        <begin position="95"/>
        <end position="104"/>
    </location>
</feature>
<dbReference type="Proteomes" id="UP001177023">
    <property type="component" value="Unassembled WGS sequence"/>
</dbReference>
<keyword evidence="3" id="KW-1185">Reference proteome</keyword>
<comment type="caution">
    <text evidence="2">The sequence shown here is derived from an EMBL/GenBank/DDBJ whole genome shotgun (WGS) entry which is preliminary data.</text>
</comment>
<evidence type="ECO:0000256" key="1">
    <source>
        <dbReference type="SAM" id="MobiDB-lite"/>
    </source>
</evidence>
<feature type="compositionally biased region" description="Low complexity" evidence="1">
    <location>
        <begin position="141"/>
        <end position="170"/>
    </location>
</feature>
<protein>
    <submittedName>
        <fullName evidence="2">Uncharacterized protein</fullName>
    </submittedName>
</protein>
<feature type="region of interest" description="Disordered" evidence="1">
    <location>
        <begin position="1"/>
        <end position="26"/>
    </location>
</feature>
<feature type="compositionally biased region" description="Polar residues" evidence="1">
    <location>
        <begin position="117"/>
        <end position="135"/>
    </location>
</feature>